<reference evidence="1 2" key="1">
    <citation type="submission" date="2015-05" db="EMBL/GenBank/DDBJ databases">
        <authorList>
            <person name="Wang D.B."/>
            <person name="Wang M."/>
        </authorList>
    </citation>
    <scope>NUCLEOTIDE SEQUENCE [LARGE SCALE GENOMIC DNA]</scope>
    <source>
        <strain evidence="1">VL1</strain>
    </source>
</reference>
<gene>
    <name evidence="1" type="ORF">BN1708_018341</name>
</gene>
<sequence length="30" mass="3365">MWPRRAPFLTIKSPRTALLSSSPRAARPCP</sequence>
<dbReference type="Proteomes" id="UP000044602">
    <property type="component" value="Unassembled WGS sequence"/>
</dbReference>
<evidence type="ECO:0000313" key="2">
    <source>
        <dbReference type="Proteomes" id="UP000044602"/>
    </source>
</evidence>
<keyword evidence="2" id="KW-1185">Reference proteome</keyword>
<proteinExistence type="predicted"/>
<dbReference type="EMBL" id="CVQH01020675">
    <property type="protein sequence ID" value="CRK28271.1"/>
    <property type="molecule type" value="Genomic_DNA"/>
</dbReference>
<organism evidence="1 2">
    <name type="scientific">Verticillium longisporum</name>
    <name type="common">Verticillium dahliae var. longisporum</name>
    <dbReference type="NCBI Taxonomy" id="100787"/>
    <lineage>
        <taxon>Eukaryota</taxon>
        <taxon>Fungi</taxon>
        <taxon>Dikarya</taxon>
        <taxon>Ascomycota</taxon>
        <taxon>Pezizomycotina</taxon>
        <taxon>Sordariomycetes</taxon>
        <taxon>Hypocreomycetidae</taxon>
        <taxon>Glomerellales</taxon>
        <taxon>Plectosphaerellaceae</taxon>
        <taxon>Verticillium</taxon>
    </lineage>
</organism>
<evidence type="ECO:0000313" key="1">
    <source>
        <dbReference type="EMBL" id="CRK28271.1"/>
    </source>
</evidence>
<name>A0A0G4M1V6_VERLO</name>
<dbReference type="AlphaFoldDB" id="A0A0G4M1V6"/>
<accession>A0A0G4M1V6</accession>
<protein>
    <submittedName>
        <fullName evidence="1">Uncharacterized protein</fullName>
    </submittedName>
</protein>